<dbReference type="InterPro" id="IPR000048">
    <property type="entry name" value="IQ_motif_EF-hand-BS"/>
</dbReference>
<dbReference type="InterPro" id="IPR003103">
    <property type="entry name" value="BAG_domain"/>
</dbReference>
<sequence>MEGVVQLPEDSAGMTVGNGHGSTEVAGMELLLQNVMAESERLQGLVATLCEWNTEQCRLMTGLADRVENLLRTVQRMENRTKGTKRPLFFVADPRSPPDCYPGQTNQFPESAATRAPEPEPAARPRVVSIPVHFGRSNVAAKPVDPIRLKTSKSGAAIAIQRVFRGHLVRTNIKLLSQATFEVGEIEGRIHANKAQLRVDLKERLQMNEMLMAQLLRLDSIRWVREYRRKVIRKEIALQEFLDGISVQSVESPNSVNSQATAEKNSNDVDSSDMSIDIVSNTISQDTICAVSEDVSQKSKDPILAEKKSDANVLDEGFKAQDPLA</sequence>
<feature type="domain" description="BAG" evidence="3">
    <location>
        <begin position="175"/>
        <end position="246"/>
    </location>
</feature>
<feature type="region of interest" description="Disordered" evidence="2">
    <location>
        <begin position="253"/>
        <end position="273"/>
    </location>
</feature>
<proteinExistence type="predicted"/>
<evidence type="ECO:0000256" key="2">
    <source>
        <dbReference type="SAM" id="MobiDB-lite"/>
    </source>
</evidence>
<keyword evidence="5" id="KW-1185">Reference proteome</keyword>
<dbReference type="PROSITE" id="PS51035">
    <property type="entry name" value="BAG"/>
    <property type="match status" value="1"/>
</dbReference>
<dbReference type="Pfam" id="PF02179">
    <property type="entry name" value="BAG"/>
    <property type="match status" value="1"/>
</dbReference>
<evidence type="ECO:0000259" key="3">
    <source>
        <dbReference type="PROSITE" id="PS51035"/>
    </source>
</evidence>
<dbReference type="Pfam" id="PF00612">
    <property type="entry name" value="IQ"/>
    <property type="match status" value="1"/>
</dbReference>
<reference evidence="4 5" key="1">
    <citation type="submission" date="2020-08" db="EMBL/GenBank/DDBJ databases">
        <title>Plant Genome Project.</title>
        <authorList>
            <person name="Zhang R.-G."/>
        </authorList>
    </citation>
    <scope>NUCLEOTIDE SEQUENCE [LARGE SCALE GENOMIC DNA]</scope>
    <source>
        <tissue evidence="4">Rhizome</tissue>
    </source>
</reference>
<dbReference type="Proteomes" id="UP000734854">
    <property type="component" value="Unassembled WGS sequence"/>
</dbReference>
<dbReference type="GO" id="GO:0006457">
    <property type="term" value="P:protein folding"/>
    <property type="evidence" value="ECO:0007669"/>
    <property type="project" value="TreeGrafter"/>
</dbReference>
<gene>
    <name evidence="4" type="ORF">ZIOFF_063220</name>
</gene>
<evidence type="ECO:0000313" key="5">
    <source>
        <dbReference type="Proteomes" id="UP000734854"/>
    </source>
</evidence>
<keyword evidence="1" id="KW-0143">Chaperone</keyword>
<evidence type="ECO:0000313" key="4">
    <source>
        <dbReference type="EMBL" id="KAG6479748.1"/>
    </source>
</evidence>
<evidence type="ECO:0000256" key="1">
    <source>
        <dbReference type="ARBA" id="ARBA00023186"/>
    </source>
</evidence>
<dbReference type="GO" id="GO:0051087">
    <property type="term" value="F:protein-folding chaperone binding"/>
    <property type="evidence" value="ECO:0007669"/>
    <property type="project" value="InterPro"/>
</dbReference>
<dbReference type="PROSITE" id="PS50096">
    <property type="entry name" value="IQ"/>
    <property type="match status" value="1"/>
</dbReference>
<dbReference type="GO" id="GO:0009506">
    <property type="term" value="C:plasmodesma"/>
    <property type="evidence" value="ECO:0007669"/>
    <property type="project" value="TreeGrafter"/>
</dbReference>
<name>A0A8J5F1W8_ZINOF</name>
<organism evidence="4 5">
    <name type="scientific">Zingiber officinale</name>
    <name type="common">Ginger</name>
    <name type="synonym">Amomum zingiber</name>
    <dbReference type="NCBI Taxonomy" id="94328"/>
    <lineage>
        <taxon>Eukaryota</taxon>
        <taxon>Viridiplantae</taxon>
        <taxon>Streptophyta</taxon>
        <taxon>Embryophyta</taxon>
        <taxon>Tracheophyta</taxon>
        <taxon>Spermatophyta</taxon>
        <taxon>Magnoliopsida</taxon>
        <taxon>Liliopsida</taxon>
        <taxon>Zingiberales</taxon>
        <taxon>Zingiberaceae</taxon>
        <taxon>Zingiber</taxon>
    </lineage>
</organism>
<dbReference type="EMBL" id="JACMSC010000017">
    <property type="protein sequence ID" value="KAG6479748.1"/>
    <property type="molecule type" value="Genomic_DNA"/>
</dbReference>
<dbReference type="SUPFAM" id="SSF63491">
    <property type="entry name" value="BAG domain"/>
    <property type="match status" value="1"/>
</dbReference>
<dbReference type="PANTHER" id="PTHR33322">
    <property type="entry name" value="BAG DOMAIN CONTAINING PROTEIN, EXPRESSED"/>
    <property type="match status" value="1"/>
</dbReference>
<dbReference type="SMART" id="SM00264">
    <property type="entry name" value="BAG"/>
    <property type="match status" value="1"/>
</dbReference>
<dbReference type="PANTHER" id="PTHR33322:SF4">
    <property type="entry name" value="BAG DOMAIN CONTAINING PROTEIN, EXPRESSED"/>
    <property type="match status" value="1"/>
</dbReference>
<feature type="compositionally biased region" description="Polar residues" evidence="2">
    <location>
        <begin position="253"/>
        <end position="264"/>
    </location>
</feature>
<accession>A0A8J5F1W8</accession>
<protein>
    <recommendedName>
        <fullName evidence="3">BAG domain-containing protein</fullName>
    </recommendedName>
</protein>
<dbReference type="InterPro" id="IPR040400">
    <property type="entry name" value="BAG5/6/7/8"/>
</dbReference>
<dbReference type="AlphaFoldDB" id="A0A8J5F1W8"/>
<feature type="region of interest" description="Disordered" evidence="2">
    <location>
        <begin position="103"/>
        <end position="123"/>
    </location>
</feature>
<comment type="caution">
    <text evidence="4">The sequence shown here is derived from an EMBL/GenBank/DDBJ whole genome shotgun (WGS) entry which is preliminary data.</text>
</comment>